<dbReference type="EMBL" id="CADCUT010000128">
    <property type="protein sequence ID" value="CAA9413758.1"/>
    <property type="molecule type" value="Genomic_DNA"/>
</dbReference>
<organism evidence="7">
    <name type="scientific">uncultured Rubrobacteraceae bacterium</name>
    <dbReference type="NCBI Taxonomy" id="349277"/>
    <lineage>
        <taxon>Bacteria</taxon>
        <taxon>Bacillati</taxon>
        <taxon>Actinomycetota</taxon>
        <taxon>Rubrobacteria</taxon>
        <taxon>Rubrobacterales</taxon>
        <taxon>Rubrobacteraceae</taxon>
        <taxon>environmental samples</taxon>
    </lineage>
</organism>
<dbReference type="GO" id="GO:0016020">
    <property type="term" value="C:membrane"/>
    <property type="evidence" value="ECO:0007669"/>
    <property type="project" value="UniProtKB-SubCell"/>
</dbReference>
<feature type="transmembrane region" description="Helical" evidence="5">
    <location>
        <begin position="155"/>
        <end position="184"/>
    </location>
</feature>
<keyword evidence="3 5" id="KW-1133">Transmembrane helix</keyword>
<evidence type="ECO:0000256" key="4">
    <source>
        <dbReference type="ARBA" id="ARBA00023136"/>
    </source>
</evidence>
<evidence type="ECO:0000256" key="3">
    <source>
        <dbReference type="ARBA" id="ARBA00022989"/>
    </source>
</evidence>
<evidence type="ECO:0000313" key="7">
    <source>
        <dbReference type="EMBL" id="CAA9413758.1"/>
    </source>
</evidence>
<keyword evidence="2 5" id="KW-0812">Transmembrane</keyword>
<comment type="subcellular location">
    <subcellularLocation>
        <location evidence="1">Membrane</location>
        <topology evidence="1">Multi-pass membrane protein</topology>
    </subcellularLocation>
</comment>
<feature type="transmembrane region" description="Helical" evidence="5">
    <location>
        <begin position="52"/>
        <end position="69"/>
    </location>
</feature>
<feature type="transmembrane region" description="Helical" evidence="5">
    <location>
        <begin position="21"/>
        <end position="46"/>
    </location>
</feature>
<evidence type="ECO:0000256" key="2">
    <source>
        <dbReference type="ARBA" id="ARBA00022692"/>
    </source>
</evidence>
<reference evidence="7" key="1">
    <citation type="submission" date="2020-02" db="EMBL/GenBank/DDBJ databases">
        <authorList>
            <person name="Meier V. D."/>
        </authorList>
    </citation>
    <scope>NUCLEOTIDE SEQUENCE</scope>
    <source>
        <strain evidence="7">AVDCRST_MAG03</strain>
    </source>
</reference>
<keyword evidence="4 5" id="KW-0472">Membrane</keyword>
<feature type="transmembrane region" description="Helical" evidence="5">
    <location>
        <begin position="114"/>
        <end position="143"/>
    </location>
</feature>
<proteinExistence type="predicted"/>
<sequence>MFEPTAFFRGMPRTAGLKNPLAFAVICALIAAAPAAFLVLLFSLVTGLSGEAASAIGGLFGAFVVLLLYPIATVVGLFVGAGIYHLLVLLILRPSNAGFGTTFRAASYGSFPNALGFLAFIPILGILAGLAIGVYSIILYVLGVREGHATTTGKAALVVLIPVAVGLVLSIVFTILALIVGAALGP</sequence>
<feature type="domain" description="Yip1" evidence="6">
    <location>
        <begin position="1"/>
        <end position="172"/>
    </location>
</feature>
<accession>A0A6J4PGG0</accession>
<evidence type="ECO:0000259" key="6">
    <source>
        <dbReference type="Pfam" id="PF04893"/>
    </source>
</evidence>
<evidence type="ECO:0000256" key="1">
    <source>
        <dbReference type="ARBA" id="ARBA00004141"/>
    </source>
</evidence>
<dbReference type="InterPro" id="IPR006977">
    <property type="entry name" value="Yip1_dom"/>
</dbReference>
<protein>
    <recommendedName>
        <fullName evidence="6">Yip1 domain-containing protein</fullName>
    </recommendedName>
</protein>
<dbReference type="AlphaFoldDB" id="A0A6J4PGG0"/>
<evidence type="ECO:0000256" key="5">
    <source>
        <dbReference type="SAM" id="Phobius"/>
    </source>
</evidence>
<name>A0A6J4PGG0_9ACTN</name>
<dbReference type="Pfam" id="PF04893">
    <property type="entry name" value="Yip1"/>
    <property type="match status" value="1"/>
</dbReference>
<gene>
    <name evidence="7" type="ORF">AVDCRST_MAG03-2048</name>
</gene>